<evidence type="ECO:0000256" key="2">
    <source>
        <dbReference type="ARBA" id="ARBA00004236"/>
    </source>
</evidence>
<evidence type="ECO:0000256" key="8">
    <source>
        <dbReference type="ARBA" id="ARBA00022741"/>
    </source>
</evidence>
<keyword evidence="8" id="KW-0547">Nucleotide-binding</keyword>
<dbReference type="EMBL" id="CP046147">
    <property type="protein sequence ID" value="WFG38674.1"/>
    <property type="molecule type" value="Genomic_DNA"/>
</dbReference>
<keyword evidence="17" id="KW-1185">Reference proteome</keyword>
<dbReference type="PANTHER" id="PTHR43711">
    <property type="entry name" value="TWO-COMPONENT HISTIDINE KINASE"/>
    <property type="match status" value="1"/>
</dbReference>
<dbReference type="Gene3D" id="1.10.287.130">
    <property type="match status" value="1"/>
</dbReference>
<evidence type="ECO:0000256" key="7">
    <source>
        <dbReference type="ARBA" id="ARBA00022679"/>
    </source>
</evidence>
<evidence type="ECO:0000256" key="1">
    <source>
        <dbReference type="ARBA" id="ARBA00000085"/>
    </source>
</evidence>
<accession>A0AAJ6CU01</accession>
<dbReference type="InterPro" id="IPR029016">
    <property type="entry name" value="GAF-like_dom_sf"/>
</dbReference>
<dbReference type="InterPro" id="IPR050736">
    <property type="entry name" value="Sensor_HK_Regulatory"/>
</dbReference>
<dbReference type="SMART" id="SM00387">
    <property type="entry name" value="HATPase_c"/>
    <property type="match status" value="1"/>
</dbReference>
<proteinExistence type="predicted"/>
<dbReference type="SMART" id="SM00388">
    <property type="entry name" value="HisKA"/>
    <property type="match status" value="1"/>
</dbReference>
<reference evidence="17 18" key="1">
    <citation type="submission" date="2019-11" db="EMBL/GenBank/DDBJ databases">
        <authorList>
            <person name="Cho J.-C."/>
        </authorList>
    </citation>
    <scope>NUCLEOTIDE SEQUENCE [LARGE SCALE GENOMIC DNA]</scope>
    <source>
        <strain evidence="16 17">JH1073</strain>
        <strain evidence="15 18">JH702</strain>
    </source>
</reference>
<evidence type="ECO:0000256" key="13">
    <source>
        <dbReference type="SAM" id="MobiDB-lite"/>
    </source>
</evidence>
<dbReference type="Pfam" id="PF02518">
    <property type="entry name" value="HATPase_c"/>
    <property type="match status" value="1"/>
</dbReference>
<dbReference type="Proteomes" id="UP001219901">
    <property type="component" value="Chromosome"/>
</dbReference>
<evidence type="ECO:0000256" key="9">
    <source>
        <dbReference type="ARBA" id="ARBA00022777"/>
    </source>
</evidence>
<dbReference type="CDD" id="cd00082">
    <property type="entry name" value="HisKA"/>
    <property type="match status" value="1"/>
</dbReference>
<evidence type="ECO:0000256" key="3">
    <source>
        <dbReference type="ARBA" id="ARBA00004314"/>
    </source>
</evidence>
<dbReference type="InterPro" id="IPR005467">
    <property type="entry name" value="His_kinase_dom"/>
</dbReference>
<gene>
    <name evidence="15" type="ORF">GKO46_13690</name>
    <name evidence="16" type="ORF">GKO48_03315</name>
</gene>
<dbReference type="SUPFAM" id="SSF55874">
    <property type="entry name" value="ATPase domain of HSP90 chaperone/DNA topoisomerase II/histidine kinase"/>
    <property type="match status" value="1"/>
</dbReference>
<sequence length="526" mass="57587">MSKCSPELQTNSPEHSNLHECTVDSKIKRSLAAISVAVSEDLELQSVFQRVSDELAVLVKYDHLTVSSVQEDDDQQWQAFSIGVEFTAPEYKTKKSDGTDTWSGRSLGARPRGKFGTAMKDAGLNSLIEVPLGTQASGHIGFLTMMNRDENAYNDNDLSLVAQVAAQVTPAIQNAMSHEQALELAESREKQSLLEAKSIELQRVNEAKSSFLAMVSHELRTPLTSISAYTDLLERNRTGNLSEKQVRQLGVVKRNSAHLSRLISDLLDISKIESPEFTLTKADFDLSEVVSDLVESLEPLVKAKEQRITADIVEGIKLIADKQKITQVISNLIENAVKYSPGVSDITVTTSLYGGDAKIVISDTGFGISADDQEQIFEAFFRSRTEENWEVPGTGLGLALVKRIISMHGGTVTLDSTIGVGSNFTILLPVLTATAEETTEQQNSDSEQRTAEDRAEATILARRKAMAELTEQDAAARPPLAKPTPPPKLPTATTVAPKPSRRQQPYRVKTSGEAERLEHHPQPCLH</sequence>
<feature type="region of interest" description="Disordered" evidence="13">
    <location>
        <begin position="468"/>
        <end position="526"/>
    </location>
</feature>
<evidence type="ECO:0000256" key="10">
    <source>
        <dbReference type="ARBA" id="ARBA00022840"/>
    </source>
</evidence>
<evidence type="ECO:0000313" key="18">
    <source>
        <dbReference type="Proteomes" id="UP001321249"/>
    </source>
</evidence>
<evidence type="ECO:0000313" key="15">
    <source>
        <dbReference type="EMBL" id="MDG0868113.1"/>
    </source>
</evidence>
<keyword evidence="6" id="KW-0597">Phosphoprotein</keyword>
<feature type="compositionally biased region" description="Basic and acidic residues" evidence="13">
    <location>
        <begin position="510"/>
        <end position="526"/>
    </location>
</feature>
<evidence type="ECO:0000256" key="12">
    <source>
        <dbReference type="ARBA" id="ARBA00023136"/>
    </source>
</evidence>
<dbReference type="GO" id="GO:0000155">
    <property type="term" value="F:phosphorelay sensor kinase activity"/>
    <property type="evidence" value="ECO:0007669"/>
    <property type="project" value="InterPro"/>
</dbReference>
<protein>
    <recommendedName>
        <fullName evidence="4">histidine kinase</fullName>
        <ecNumber evidence="4">2.7.13.3</ecNumber>
    </recommendedName>
</protein>
<dbReference type="Pfam" id="PF00512">
    <property type="entry name" value="HisKA"/>
    <property type="match status" value="1"/>
</dbReference>
<dbReference type="InterPro" id="IPR003594">
    <property type="entry name" value="HATPase_dom"/>
</dbReference>
<organism evidence="16 17">
    <name type="scientific">Candidatus Lucifugimonas marina</name>
    <dbReference type="NCBI Taxonomy" id="3038979"/>
    <lineage>
        <taxon>Bacteria</taxon>
        <taxon>Bacillati</taxon>
        <taxon>Chloroflexota</taxon>
        <taxon>Dehalococcoidia</taxon>
        <taxon>SAR202 cluster</taxon>
        <taxon>Candidatus Lucifugimonadales</taxon>
        <taxon>Candidatus Lucifugimonadaceae</taxon>
        <taxon>Candidatus Lucifugimonas</taxon>
    </lineage>
</organism>
<reference evidence="17" key="3">
    <citation type="submission" date="2023-06" db="EMBL/GenBank/DDBJ databases">
        <title>Pangenomics reveal diversification of enzyme families and niche specialization in globally abundant SAR202 bacteria.</title>
        <authorList>
            <person name="Saw J.H.W."/>
        </authorList>
    </citation>
    <scope>NUCLEOTIDE SEQUENCE [LARGE SCALE GENOMIC DNA]</scope>
    <source>
        <strain evidence="17">JH1073</strain>
    </source>
</reference>
<dbReference type="PANTHER" id="PTHR43711:SF1">
    <property type="entry name" value="HISTIDINE KINASE 1"/>
    <property type="match status" value="1"/>
</dbReference>
<evidence type="ECO:0000256" key="11">
    <source>
        <dbReference type="ARBA" id="ARBA00023012"/>
    </source>
</evidence>
<dbReference type="PROSITE" id="PS50109">
    <property type="entry name" value="HIS_KIN"/>
    <property type="match status" value="1"/>
</dbReference>
<dbReference type="SUPFAM" id="SSF47384">
    <property type="entry name" value="Homodimeric domain of signal transducing histidine kinase"/>
    <property type="match status" value="1"/>
</dbReference>
<dbReference type="GO" id="GO:0005524">
    <property type="term" value="F:ATP binding"/>
    <property type="evidence" value="ECO:0007669"/>
    <property type="project" value="UniProtKB-KW"/>
</dbReference>
<keyword evidence="5" id="KW-1003">Cell membrane</keyword>
<dbReference type="Proteomes" id="UP001321249">
    <property type="component" value="Unassembled WGS sequence"/>
</dbReference>
<evidence type="ECO:0000256" key="4">
    <source>
        <dbReference type="ARBA" id="ARBA00012438"/>
    </source>
</evidence>
<keyword evidence="9" id="KW-0418">Kinase</keyword>
<evidence type="ECO:0000259" key="14">
    <source>
        <dbReference type="PROSITE" id="PS50109"/>
    </source>
</evidence>
<name>A0AAJ6CU01_9CHLR</name>
<feature type="domain" description="Histidine kinase" evidence="14">
    <location>
        <begin position="214"/>
        <end position="432"/>
    </location>
</feature>
<comment type="subcellular location">
    <subcellularLocation>
        <location evidence="2">Cell membrane</location>
    </subcellularLocation>
    <subcellularLocation>
        <location evidence="3">Membrane raft</location>
        <topology evidence="3">Multi-pass membrane protein</topology>
    </subcellularLocation>
</comment>
<reference evidence="16" key="2">
    <citation type="journal article" date="2023" name="Nat. Commun.">
        <title>Cultivation of marine bacteria of the SAR202 clade.</title>
        <authorList>
            <person name="Lim Y."/>
            <person name="Seo J.H."/>
            <person name="Giovannoni S.J."/>
            <person name="Kang I."/>
            <person name="Cho J.C."/>
        </authorList>
    </citation>
    <scope>NUCLEOTIDE SEQUENCE</scope>
    <source>
        <strain evidence="16">JH1073</strain>
    </source>
</reference>
<comment type="catalytic activity">
    <reaction evidence="1">
        <text>ATP + protein L-histidine = ADP + protein N-phospho-L-histidine.</text>
        <dbReference type="EC" id="2.7.13.3"/>
    </reaction>
</comment>
<dbReference type="Gene3D" id="3.30.565.10">
    <property type="entry name" value="Histidine kinase-like ATPase, C-terminal domain"/>
    <property type="match status" value="1"/>
</dbReference>
<dbReference type="FunFam" id="3.30.565.10:FF:000023">
    <property type="entry name" value="PAS domain-containing sensor histidine kinase"/>
    <property type="match status" value="1"/>
</dbReference>
<evidence type="ECO:0000313" key="16">
    <source>
        <dbReference type="EMBL" id="WFG38674.1"/>
    </source>
</evidence>
<dbReference type="FunFam" id="1.10.287.130:FF:000001">
    <property type="entry name" value="Two-component sensor histidine kinase"/>
    <property type="match status" value="1"/>
</dbReference>
<dbReference type="InterPro" id="IPR036890">
    <property type="entry name" value="HATPase_C_sf"/>
</dbReference>
<feature type="compositionally biased region" description="Pro residues" evidence="13">
    <location>
        <begin position="480"/>
        <end position="489"/>
    </location>
</feature>
<dbReference type="CDD" id="cd00075">
    <property type="entry name" value="HATPase"/>
    <property type="match status" value="1"/>
</dbReference>
<dbReference type="SUPFAM" id="SSF55781">
    <property type="entry name" value="GAF domain-like"/>
    <property type="match status" value="1"/>
</dbReference>
<evidence type="ECO:0000256" key="5">
    <source>
        <dbReference type="ARBA" id="ARBA00022475"/>
    </source>
</evidence>
<evidence type="ECO:0000256" key="6">
    <source>
        <dbReference type="ARBA" id="ARBA00022553"/>
    </source>
</evidence>
<dbReference type="EC" id="2.7.13.3" evidence="4"/>
<dbReference type="GO" id="GO:0045121">
    <property type="term" value="C:membrane raft"/>
    <property type="evidence" value="ECO:0007669"/>
    <property type="project" value="UniProtKB-SubCell"/>
</dbReference>
<dbReference type="InterPro" id="IPR003661">
    <property type="entry name" value="HisK_dim/P_dom"/>
</dbReference>
<dbReference type="GO" id="GO:0005886">
    <property type="term" value="C:plasma membrane"/>
    <property type="evidence" value="ECO:0007669"/>
    <property type="project" value="UniProtKB-SubCell"/>
</dbReference>
<dbReference type="PRINTS" id="PR00344">
    <property type="entry name" value="BCTRLSENSOR"/>
</dbReference>
<keyword evidence="10" id="KW-0067">ATP-binding</keyword>
<evidence type="ECO:0000313" key="17">
    <source>
        <dbReference type="Proteomes" id="UP001219901"/>
    </source>
</evidence>
<keyword evidence="7" id="KW-0808">Transferase</keyword>
<keyword evidence="12" id="KW-0472">Membrane</keyword>
<dbReference type="Gene3D" id="3.30.450.40">
    <property type="match status" value="1"/>
</dbReference>
<dbReference type="EMBL" id="WMBE01000007">
    <property type="protein sequence ID" value="MDG0868113.1"/>
    <property type="molecule type" value="Genomic_DNA"/>
</dbReference>
<dbReference type="AlphaFoldDB" id="A0AAJ6CU01"/>
<dbReference type="InterPro" id="IPR004358">
    <property type="entry name" value="Sig_transdc_His_kin-like_C"/>
</dbReference>
<dbReference type="InterPro" id="IPR036097">
    <property type="entry name" value="HisK_dim/P_sf"/>
</dbReference>
<keyword evidence="11" id="KW-0902">Two-component regulatory system</keyword>